<dbReference type="RefSeq" id="WP_350244421.1">
    <property type="nucleotide sequence ID" value="NZ_CP158299.1"/>
</dbReference>
<dbReference type="Pfam" id="PF13552">
    <property type="entry name" value="DUF4127"/>
    <property type="match status" value="1"/>
</dbReference>
<dbReference type="InterPro" id="IPR025394">
    <property type="entry name" value="DUF4127"/>
</dbReference>
<name>A0AAU7UE66_9DEIO</name>
<feature type="signal peptide" evidence="1">
    <location>
        <begin position="1"/>
        <end position="20"/>
    </location>
</feature>
<organism evidence="2">
    <name type="scientific">Deinococcus sonorensis KR-87</name>
    <dbReference type="NCBI Taxonomy" id="694439"/>
    <lineage>
        <taxon>Bacteria</taxon>
        <taxon>Thermotogati</taxon>
        <taxon>Deinococcota</taxon>
        <taxon>Deinococci</taxon>
        <taxon>Deinococcales</taxon>
        <taxon>Deinococcaceae</taxon>
        <taxon>Deinococcus</taxon>
    </lineage>
</organism>
<evidence type="ECO:0000313" key="2">
    <source>
        <dbReference type="EMBL" id="XBV86354.1"/>
    </source>
</evidence>
<reference evidence="2" key="1">
    <citation type="submission" date="2024-06" db="EMBL/GenBank/DDBJ databases">
        <title>Draft Genome Sequence of Deinococcus sonorensis Type Strain KR-87, a Biofilm Producing Representative of the Genus Deinococcus.</title>
        <authorList>
            <person name="Boren L.S."/>
            <person name="Grosso R.A."/>
            <person name="Hugenberg-Cox A.N."/>
            <person name="Hill J.T.E."/>
            <person name="Albert C.M."/>
            <person name="Tuohy J.M."/>
        </authorList>
    </citation>
    <scope>NUCLEOTIDE SEQUENCE</scope>
    <source>
        <strain evidence="2">KR-87</strain>
    </source>
</reference>
<dbReference type="KEGG" id="dsc:ABOD76_08590"/>
<dbReference type="EMBL" id="CP158299">
    <property type="protein sequence ID" value="XBV86354.1"/>
    <property type="molecule type" value="Genomic_DNA"/>
</dbReference>
<sequence>MRVRPSAVALSLALAGSVQAQLLIPLDSRPATSTLPAQIAGLRGQPVHVTPAELLGDAQHGADPQRLTEWMNAQPADGPLIIALDALAYGGLVQSRTSPDPVETVMQRLQAVRDWHERTGQPVYAFITLPREPDATNRARNLEVARQMIGWAREGVFAQLHVTWDDALPGSPSPAEGAALAQDAPENVRVYPGADEVLASLAALSLGGEPSPLAVEYSQSDKAAQVIRYEGIPLSASVALHAAAAGWTVVPTVPDPVLTPFGGVGTRPEGGPAALTLYVYNGGDARAAALRISQLLRRGPVAVADVEKINGGNPRMWTDLYTLRRPQDLASLAAWGTPGNNLGTVLAHARVLQLAEQAPVSGPALPERQDALLAREYANDIVYGTKLRAQLRQALPETQLGTPQAQQTLLTLARLYFPLQFGQTYTLEGARLPWQRSFEADLQLQPEGQEDGR</sequence>
<accession>A0AAU7UE66</accession>
<dbReference type="AlphaFoldDB" id="A0AAU7UE66"/>
<feature type="chain" id="PRO_5043829203" evidence="1">
    <location>
        <begin position="21"/>
        <end position="453"/>
    </location>
</feature>
<protein>
    <submittedName>
        <fullName evidence="2">DUF4127 family protein</fullName>
    </submittedName>
</protein>
<proteinExistence type="predicted"/>
<gene>
    <name evidence="2" type="ORF">ABOD76_08590</name>
</gene>
<evidence type="ECO:0000256" key="1">
    <source>
        <dbReference type="SAM" id="SignalP"/>
    </source>
</evidence>
<keyword evidence="1" id="KW-0732">Signal</keyword>